<evidence type="ECO:0000313" key="3">
    <source>
        <dbReference type="Proteomes" id="UP000253204"/>
    </source>
</evidence>
<name>A0A368U656_9GAMM</name>
<keyword evidence="3" id="KW-1185">Reference proteome</keyword>
<dbReference type="PROSITE" id="PS50075">
    <property type="entry name" value="CARRIER"/>
    <property type="match status" value="1"/>
</dbReference>
<comment type="caution">
    <text evidence="2">The sequence shown here is derived from an EMBL/GenBank/DDBJ whole genome shotgun (WGS) entry which is preliminary data.</text>
</comment>
<evidence type="ECO:0000313" key="2">
    <source>
        <dbReference type="EMBL" id="RCV92361.1"/>
    </source>
</evidence>
<feature type="domain" description="Carrier" evidence="1">
    <location>
        <begin position="1"/>
        <end position="80"/>
    </location>
</feature>
<sequence>MNRDELRNAVLEELSGIAPDIDLASFDDNANLQDEYDLDSMDALNLAEAVHKRLGVNIPDQDYARMHCIAELLDYLEKKL</sequence>
<dbReference type="RefSeq" id="WP_114486440.1">
    <property type="nucleotide sequence ID" value="NZ_CBCSHM010000011.1"/>
</dbReference>
<gene>
    <name evidence="2" type="ORF">DU506_08110</name>
</gene>
<dbReference type="Proteomes" id="UP000253204">
    <property type="component" value="Unassembled WGS sequence"/>
</dbReference>
<organism evidence="2 3">
    <name type="scientific">Vreelandella rituensis</name>
    <dbReference type="NCBI Taxonomy" id="2282306"/>
    <lineage>
        <taxon>Bacteria</taxon>
        <taxon>Pseudomonadati</taxon>
        <taxon>Pseudomonadota</taxon>
        <taxon>Gammaproteobacteria</taxon>
        <taxon>Oceanospirillales</taxon>
        <taxon>Halomonadaceae</taxon>
        <taxon>Vreelandella</taxon>
    </lineage>
</organism>
<proteinExistence type="predicted"/>
<dbReference type="Gene3D" id="1.10.1200.10">
    <property type="entry name" value="ACP-like"/>
    <property type="match status" value="1"/>
</dbReference>
<evidence type="ECO:0000259" key="1">
    <source>
        <dbReference type="PROSITE" id="PS50075"/>
    </source>
</evidence>
<dbReference type="InterPro" id="IPR009081">
    <property type="entry name" value="PP-bd_ACP"/>
</dbReference>
<reference evidence="2 3" key="1">
    <citation type="submission" date="2018-07" db="EMBL/GenBank/DDBJ databases">
        <title>Halomonas rutogse sp. nov., isolated from Lake TangqianCo on Tibetan Plateau.</title>
        <authorList>
            <person name="Lu H."/>
            <person name="Xing P."/>
            <person name="Wu Q."/>
        </authorList>
    </citation>
    <scope>NUCLEOTIDE SEQUENCE [LARGE SCALE GENOMIC DNA]</scope>
    <source>
        <strain evidence="2 3">TQ8S</strain>
    </source>
</reference>
<dbReference type="AlphaFoldDB" id="A0A368U656"/>
<protein>
    <submittedName>
        <fullName evidence="2">Acyl carrier protein</fullName>
    </submittedName>
</protein>
<accession>A0A368U656</accession>
<dbReference type="EMBL" id="QPIJ01000014">
    <property type="protein sequence ID" value="RCV92361.1"/>
    <property type="molecule type" value="Genomic_DNA"/>
</dbReference>
<dbReference type="SUPFAM" id="SSF47336">
    <property type="entry name" value="ACP-like"/>
    <property type="match status" value="1"/>
</dbReference>
<dbReference type="Pfam" id="PF00550">
    <property type="entry name" value="PP-binding"/>
    <property type="match status" value="1"/>
</dbReference>
<dbReference type="OrthoDB" id="9810922at2"/>
<dbReference type="InterPro" id="IPR036736">
    <property type="entry name" value="ACP-like_sf"/>
</dbReference>